<evidence type="ECO:0000313" key="4">
    <source>
        <dbReference type="Proteomes" id="UP001292094"/>
    </source>
</evidence>
<evidence type="ECO:0000256" key="1">
    <source>
        <dbReference type="SAM" id="MobiDB-lite"/>
    </source>
</evidence>
<gene>
    <name evidence="3" type="ORF">Pmani_010685</name>
</gene>
<dbReference type="SMART" id="SM00595">
    <property type="entry name" value="MADF"/>
    <property type="match status" value="1"/>
</dbReference>
<dbReference type="Proteomes" id="UP001292094">
    <property type="component" value="Unassembled WGS sequence"/>
</dbReference>
<dbReference type="EMBL" id="JAWZYT010000847">
    <property type="protein sequence ID" value="KAK4318274.1"/>
    <property type="molecule type" value="Genomic_DNA"/>
</dbReference>
<feature type="compositionally biased region" description="Basic and acidic residues" evidence="1">
    <location>
        <begin position="236"/>
        <end position="252"/>
    </location>
</feature>
<dbReference type="Pfam" id="PF10545">
    <property type="entry name" value="MADF_DNA_bdg"/>
    <property type="match status" value="1"/>
</dbReference>
<protein>
    <recommendedName>
        <fullName evidence="2">MADF domain-containing protein</fullName>
    </recommendedName>
</protein>
<dbReference type="PANTHER" id="PTHR12243:SF67">
    <property type="entry name" value="COREPRESSOR OF PANGOLIN, ISOFORM A-RELATED"/>
    <property type="match status" value="1"/>
</dbReference>
<feature type="compositionally biased region" description="Basic and acidic residues" evidence="1">
    <location>
        <begin position="1"/>
        <end position="11"/>
    </location>
</feature>
<feature type="compositionally biased region" description="Polar residues" evidence="1">
    <location>
        <begin position="220"/>
        <end position="235"/>
    </location>
</feature>
<reference evidence="3" key="1">
    <citation type="submission" date="2023-11" db="EMBL/GenBank/DDBJ databases">
        <title>Genome assemblies of two species of porcelain crab, Petrolisthes cinctipes and Petrolisthes manimaculis (Anomura: Porcellanidae).</title>
        <authorList>
            <person name="Angst P."/>
        </authorList>
    </citation>
    <scope>NUCLEOTIDE SEQUENCE</scope>
    <source>
        <strain evidence="3">PB745_02</strain>
        <tissue evidence="3">Gill</tissue>
    </source>
</reference>
<organism evidence="3 4">
    <name type="scientific">Petrolisthes manimaculis</name>
    <dbReference type="NCBI Taxonomy" id="1843537"/>
    <lineage>
        <taxon>Eukaryota</taxon>
        <taxon>Metazoa</taxon>
        <taxon>Ecdysozoa</taxon>
        <taxon>Arthropoda</taxon>
        <taxon>Crustacea</taxon>
        <taxon>Multicrustacea</taxon>
        <taxon>Malacostraca</taxon>
        <taxon>Eumalacostraca</taxon>
        <taxon>Eucarida</taxon>
        <taxon>Decapoda</taxon>
        <taxon>Pleocyemata</taxon>
        <taxon>Anomura</taxon>
        <taxon>Galatheoidea</taxon>
        <taxon>Porcellanidae</taxon>
        <taxon>Petrolisthes</taxon>
    </lineage>
</organism>
<evidence type="ECO:0000259" key="2">
    <source>
        <dbReference type="PROSITE" id="PS51029"/>
    </source>
</evidence>
<proteinExistence type="predicted"/>
<feature type="region of interest" description="Disordered" evidence="1">
    <location>
        <begin position="220"/>
        <end position="252"/>
    </location>
</feature>
<dbReference type="AlphaFoldDB" id="A0AAE1UH10"/>
<feature type="domain" description="MADF" evidence="2">
    <location>
        <begin position="127"/>
        <end position="215"/>
    </location>
</feature>
<sequence length="354" mass="40792">MADGEGHERPEFASLSGSRKRSRDERKWKKTVAKEKRNSGKQYTSAYTGKEVAERKVGTPCGCRMGCFDLVGQANIEVIFNDFWKSGKWDIQTAYIKKHTTSKSVKRRRTDAVDKQKKLYSCLPYEMLIELVKTKPELYDLTSLRYSDNVTKRRSWVEVSRQLGCEVSKCKERWECLRSQYRKHINKKTKSGQAAANSQKWKYEDQMSFLSAFMKDRTRVTSLQQAGNESENSDNAQHDGPHEVCSGQERKENDEAVGVAQVTLPQQERLTRKRKTQKINNSASATLMKYLIENKKEEQAPEPIDTFFSLMATTVKKFSSADQHIIKTKVFSLVSEIEGKYIHHQNTQVYAQLT</sequence>
<dbReference type="PROSITE" id="PS51029">
    <property type="entry name" value="MADF"/>
    <property type="match status" value="1"/>
</dbReference>
<keyword evidence="4" id="KW-1185">Reference proteome</keyword>
<feature type="region of interest" description="Disordered" evidence="1">
    <location>
        <begin position="1"/>
        <end position="42"/>
    </location>
</feature>
<dbReference type="InterPro" id="IPR039353">
    <property type="entry name" value="TF_Adf1"/>
</dbReference>
<evidence type="ECO:0000313" key="3">
    <source>
        <dbReference type="EMBL" id="KAK4318274.1"/>
    </source>
</evidence>
<dbReference type="PANTHER" id="PTHR12243">
    <property type="entry name" value="MADF DOMAIN TRANSCRIPTION FACTOR"/>
    <property type="match status" value="1"/>
</dbReference>
<comment type="caution">
    <text evidence="3">The sequence shown here is derived from an EMBL/GenBank/DDBJ whole genome shotgun (WGS) entry which is preliminary data.</text>
</comment>
<dbReference type="InterPro" id="IPR006578">
    <property type="entry name" value="MADF-dom"/>
</dbReference>
<feature type="compositionally biased region" description="Basic and acidic residues" evidence="1">
    <location>
        <begin position="22"/>
        <end position="38"/>
    </location>
</feature>
<accession>A0AAE1UH10</accession>
<name>A0AAE1UH10_9EUCA</name>